<evidence type="ECO:0000313" key="3">
    <source>
        <dbReference type="Proteomes" id="UP000078200"/>
    </source>
</evidence>
<evidence type="ECO:0000256" key="1">
    <source>
        <dbReference type="SAM" id="Phobius"/>
    </source>
</evidence>
<keyword evidence="1" id="KW-0812">Transmembrane</keyword>
<proteinExistence type="predicted"/>
<feature type="transmembrane region" description="Helical" evidence="1">
    <location>
        <begin position="88"/>
        <end position="107"/>
    </location>
</feature>
<keyword evidence="3" id="KW-1185">Reference proteome</keyword>
<dbReference type="EnsemblMetazoa" id="GAUT036755-RA">
    <property type="protein sequence ID" value="GAUT036755-PA"/>
    <property type="gene ID" value="GAUT036755"/>
</dbReference>
<name>A0A1A9VGT4_GLOAU</name>
<evidence type="ECO:0000313" key="2">
    <source>
        <dbReference type="EnsemblMetazoa" id="GAUT036755-PA"/>
    </source>
</evidence>
<reference evidence="2" key="1">
    <citation type="submission" date="2020-05" db="UniProtKB">
        <authorList>
            <consortium name="EnsemblMetazoa"/>
        </authorList>
    </citation>
    <scope>IDENTIFICATION</scope>
    <source>
        <strain evidence="2">TTRI</strain>
    </source>
</reference>
<dbReference type="Proteomes" id="UP000078200">
    <property type="component" value="Unassembled WGS sequence"/>
</dbReference>
<keyword evidence="1" id="KW-0472">Membrane</keyword>
<dbReference type="VEuPathDB" id="VectorBase:GAUT036755"/>
<dbReference type="AlphaFoldDB" id="A0A1A9VGT4"/>
<protein>
    <submittedName>
        <fullName evidence="2">Uncharacterized protein</fullName>
    </submittedName>
</protein>
<organism evidence="2 3">
    <name type="scientific">Glossina austeni</name>
    <name type="common">Savannah tsetse fly</name>
    <dbReference type="NCBI Taxonomy" id="7395"/>
    <lineage>
        <taxon>Eukaryota</taxon>
        <taxon>Metazoa</taxon>
        <taxon>Ecdysozoa</taxon>
        <taxon>Arthropoda</taxon>
        <taxon>Hexapoda</taxon>
        <taxon>Insecta</taxon>
        <taxon>Pterygota</taxon>
        <taxon>Neoptera</taxon>
        <taxon>Endopterygota</taxon>
        <taxon>Diptera</taxon>
        <taxon>Brachycera</taxon>
        <taxon>Muscomorpha</taxon>
        <taxon>Hippoboscoidea</taxon>
        <taxon>Glossinidae</taxon>
        <taxon>Glossina</taxon>
    </lineage>
</organism>
<accession>A0A1A9VGT4</accession>
<keyword evidence="1" id="KW-1133">Transmembrane helix</keyword>
<sequence length="144" mass="15997">MSTSVTVPNILKYSLSFSADVCQLRPPTNNLPGAGSDATEPLTLLLGSLQYLRIALLPMLLPSLCNVYSLNDIKGMIARAMCYESASVWPMIIILKVAILGITLWTVRTLFTRDDFVTYNQKYEIPPGLMKAYMGGDDEEEQEE</sequence>